<reference evidence="1 2" key="1">
    <citation type="journal article" date="2023" name="Nucleic Acids Res.">
        <title>The hologenome of Daphnia magna reveals possible DNA methylation and microbiome-mediated evolution of the host genome.</title>
        <authorList>
            <person name="Chaturvedi A."/>
            <person name="Li X."/>
            <person name="Dhandapani V."/>
            <person name="Marshall H."/>
            <person name="Kissane S."/>
            <person name="Cuenca-Cambronero M."/>
            <person name="Asole G."/>
            <person name="Calvet F."/>
            <person name="Ruiz-Romero M."/>
            <person name="Marangio P."/>
            <person name="Guigo R."/>
            <person name="Rago D."/>
            <person name="Mirbahai L."/>
            <person name="Eastwood N."/>
            <person name="Colbourne J.K."/>
            <person name="Zhou J."/>
            <person name="Mallon E."/>
            <person name="Orsini L."/>
        </authorList>
    </citation>
    <scope>NUCLEOTIDE SEQUENCE [LARGE SCALE GENOMIC DNA]</scope>
    <source>
        <strain evidence="1">LRV0_1</strain>
    </source>
</reference>
<sequence length="79" mass="9459">MTTWLTFWCIDRDNLIVRVHCCRHRPSIHEAGHFWFPQLIIISTLRKDILEFLVIVIEMILALDAKVDHQDVQIERIVH</sequence>
<name>A0ABQ9Z1N0_9CRUS</name>
<evidence type="ECO:0000313" key="2">
    <source>
        <dbReference type="Proteomes" id="UP001234178"/>
    </source>
</evidence>
<protein>
    <submittedName>
        <fullName evidence="1">Uncharacterized protein</fullName>
    </submittedName>
</protein>
<dbReference type="Proteomes" id="UP001234178">
    <property type="component" value="Unassembled WGS sequence"/>
</dbReference>
<accession>A0ABQ9Z1N0</accession>
<dbReference type="EMBL" id="JAOYFB010000002">
    <property type="protein sequence ID" value="KAK4006817.1"/>
    <property type="molecule type" value="Genomic_DNA"/>
</dbReference>
<keyword evidence="2" id="KW-1185">Reference proteome</keyword>
<organism evidence="1 2">
    <name type="scientific">Daphnia magna</name>
    <dbReference type="NCBI Taxonomy" id="35525"/>
    <lineage>
        <taxon>Eukaryota</taxon>
        <taxon>Metazoa</taxon>
        <taxon>Ecdysozoa</taxon>
        <taxon>Arthropoda</taxon>
        <taxon>Crustacea</taxon>
        <taxon>Branchiopoda</taxon>
        <taxon>Diplostraca</taxon>
        <taxon>Cladocera</taxon>
        <taxon>Anomopoda</taxon>
        <taxon>Daphniidae</taxon>
        <taxon>Daphnia</taxon>
    </lineage>
</organism>
<proteinExistence type="predicted"/>
<comment type="caution">
    <text evidence="1">The sequence shown here is derived from an EMBL/GenBank/DDBJ whole genome shotgun (WGS) entry which is preliminary data.</text>
</comment>
<gene>
    <name evidence="1" type="ORF">OUZ56_011975</name>
</gene>
<evidence type="ECO:0000313" key="1">
    <source>
        <dbReference type="EMBL" id="KAK4006817.1"/>
    </source>
</evidence>